<feature type="compositionally biased region" description="Low complexity" evidence="1">
    <location>
        <begin position="97"/>
        <end position="106"/>
    </location>
</feature>
<dbReference type="Proteomes" id="UP000187203">
    <property type="component" value="Unassembled WGS sequence"/>
</dbReference>
<comment type="caution">
    <text evidence="2">The sequence shown here is derived from an EMBL/GenBank/DDBJ whole genome shotgun (WGS) entry which is preliminary data.</text>
</comment>
<evidence type="ECO:0000313" key="2">
    <source>
        <dbReference type="EMBL" id="OMP01778.1"/>
    </source>
</evidence>
<sequence>MSNNRKERKESKISRILKAPIRVLIKARDFYIKSMTEYSDMVGYGTVLGCPTGQVSTLPRSYSTSSVKSSHGDDDLRELIRAASTRSLGNKIQLDLQRQQAAAARRSPNKTPGGPDNMPRSRSVGIGRIDEDKPCDFEEDVKVKTDVFPRSRSYAVSKRKGGFF</sequence>
<dbReference type="EMBL" id="AWUE01014717">
    <property type="protein sequence ID" value="OMP01778.1"/>
    <property type="molecule type" value="Genomic_DNA"/>
</dbReference>
<dbReference type="STRING" id="93759.A0A1R3K470"/>
<feature type="region of interest" description="Disordered" evidence="1">
    <location>
        <begin position="90"/>
        <end position="131"/>
    </location>
</feature>
<reference evidence="3" key="1">
    <citation type="submission" date="2013-09" db="EMBL/GenBank/DDBJ databases">
        <title>Corchorus olitorius genome sequencing.</title>
        <authorList>
            <person name="Alam M."/>
            <person name="Haque M.S."/>
            <person name="Islam M.S."/>
            <person name="Emdad E.M."/>
            <person name="Islam M.M."/>
            <person name="Ahmed B."/>
            <person name="Halim A."/>
            <person name="Hossen Q.M.M."/>
            <person name="Hossain M.Z."/>
            <person name="Ahmed R."/>
            <person name="Khan M.M."/>
            <person name="Islam R."/>
            <person name="Rashid M.M."/>
            <person name="Khan S.A."/>
            <person name="Rahman M.S."/>
            <person name="Alam M."/>
            <person name="Yahiya A.S."/>
            <person name="Khan M.S."/>
            <person name="Azam M.S."/>
            <person name="Haque T."/>
            <person name="Lashkar M.Z.H."/>
            <person name="Akhand A.I."/>
            <person name="Morshed G."/>
            <person name="Roy S."/>
            <person name="Uddin K.S."/>
            <person name="Rabeya T."/>
            <person name="Hossain A.S."/>
            <person name="Chowdhury A."/>
            <person name="Snigdha A.R."/>
            <person name="Mortoza M.S."/>
            <person name="Matin S.A."/>
            <person name="Hoque S.M.E."/>
            <person name="Islam M.K."/>
            <person name="Roy D.K."/>
            <person name="Haider R."/>
            <person name="Moosa M.M."/>
            <person name="Elias S.M."/>
            <person name="Hasan A.M."/>
            <person name="Jahan S."/>
            <person name="Shafiuddin M."/>
            <person name="Mahmood N."/>
            <person name="Shommy N.S."/>
        </authorList>
    </citation>
    <scope>NUCLEOTIDE SEQUENCE [LARGE SCALE GENOMIC DNA]</scope>
    <source>
        <strain evidence="3">cv. O-4</strain>
    </source>
</reference>
<evidence type="ECO:0000256" key="1">
    <source>
        <dbReference type="SAM" id="MobiDB-lite"/>
    </source>
</evidence>
<dbReference type="PANTHER" id="PTHR33526">
    <property type="entry name" value="OS07G0123800 PROTEIN"/>
    <property type="match status" value="1"/>
</dbReference>
<protein>
    <submittedName>
        <fullName evidence="2">Uncharacterized protein</fullName>
    </submittedName>
</protein>
<name>A0A1R3K470_9ROSI</name>
<gene>
    <name evidence="2" type="ORF">COLO4_11600</name>
</gene>
<evidence type="ECO:0000313" key="3">
    <source>
        <dbReference type="Proteomes" id="UP000187203"/>
    </source>
</evidence>
<dbReference type="PIRSF" id="PIRSF031279">
    <property type="entry name" value="UCP031279"/>
    <property type="match status" value="1"/>
</dbReference>
<dbReference type="AlphaFoldDB" id="A0A1R3K470"/>
<dbReference type="OrthoDB" id="694638at2759"/>
<proteinExistence type="predicted"/>
<accession>A0A1R3K470</accession>
<keyword evidence="3" id="KW-1185">Reference proteome</keyword>
<dbReference type="PANTHER" id="PTHR33526:SF4">
    <property type="entry name" value="OS07G0123800 PROTEIN"/>
    <property type="match status" value="1"/>
</dbReference>
<dbReference type="InterPro" id="IPR016972">
    <property type="entry name" value="UCP031279"/>
</dbReference>
<organism evidence="2 3">
    <name type="scientific">Corchorus olitorius</name>
    <dbReference type="NCBI Taxonomy" id="93759"/>
    <lineage>
        <taxon>Eukaryota</taxon>
        <taxon>Viridiplantae</taxon>
        <taxon>Streptophyta</taxon>
        <taxon>Embryophyta</taxon>
        <taxon>Tracheophyta</taxon>
        <taxon>Spermatophyta</taxon>
        <taxon>Magnoliopsida</taxon>
        <taxon>eudicotyledons</taxon>
        <taxon>Gunneridae</taxon>
        <taxon>Pentapetalae</taxon>
        <taxon>rosids</taxon>
        <taxon>malvids</taxon>
        <taxon>Malvales</taxon>
        <taxon>Malvaceae</taxon>
        <taxon>Grewioideae</taxon>
        <taxon>Apeibeae</taxon>
        <taxon>Corchorus</taxon>
    </lineage>
</organism>